<dbReference type="PIRSF" id="PIRSF016184">
    <property type="entry name" value="PhzC_PhzF"/>
    <property type="match status" value="1"/>
</dbReference>
<sequence length="264" mass="29941">MNLPIYQIDAFTTDVFKGNPAAVIPLQSWIDEDIMQSIAIENNLSETVFFKKEKEYYSIRWFTPETEIRLCGHATLATAHYLFKHENLPSHTIKFHSHLSGDLSVERSENGYTLNFPSQKPVDFAKPSYLENALGCQINYCLKNGMFILCEVSNEKTLFDLTPDFSLINKENPELGIIVTAQSSQENVDFVSRFFHPGIGINEDPVTGSAHTVLIPYWSDKLNLKNLTAKQISRRGGTLYCEDKNERVLITGNCKTYMIGEITV</sequence>
<feature type="active site" evidence="3">
    <location>
        <position position="46"/>
    </location>
</feature>
<evidence type="ECO:0000256" key="3">
    <source>
        <dbReference type="PIRSR" id="PIRSR016184-1"/>
    </source>
</evidence>
<dbReference type="AlphaFoldDB" id="A0A3S9NYN6"/>
<dbReference type="Proteomes" id="UP000267268">
    <property type="component" value="Chromosome 1"/>
</dbReference>
<dbReference type="SUPFAM" id="SSF54506">
    <property type="entry name" value="Diaminopimelate epimerase-like"/>
    <property type="match status" value="1"/>
</dbReference>
<dbReference type="EMBL" id="CP034562">
    <property type="protein sequence ID" value="AZQ61044.1"/>
    <property type="molecule type" value="Genomic_DNA"/>
</dbReference>
<reference evidence="4 5" key="1">
    <citation type="submission" date="2018-12" db="EMBL/GenBank/DDBJ databases">
        <title>Flammeovirga pectinis sp. nov., isolated from the gut of the Korean scallop, Patinopecten yessoensis.</title>
        <authorList>
            <person name="Bae J.-W."/>
            <person name="Jeong Y.-S."/>
            <person name="Kang W."/>
        </authorList>
    </citation>
    <scope>NUCLEOTIDE SEQUENCE [LARGE SCALE GENOMIC DNA]</scope>
    <source>
        <strain evidence="4 5">L12M1</strain>
    </source>
</reference>
<dbReference type="GO" id="GO:0016853">
    <property type="term" value="F:isomerase activity"/>
    <property type="evidence" value="ECO:0007669"/>
    <property type="project" value="UniProtKB-KW"/>
</dbReference>
<dbReference type="PANTHER" id="PTHR13774:SF17">
    <property type="entry name" value="PHENAZINE BIOSYNTHESIS-LIKE DOMAIN-CONTAINING PROTEIN"/>
    <property type="match status" value="1"/>
</dbReference>
<dbReference type="RefSeq" id="WP_126611084.1">
    <property type="nucleotide sequence ID" value="NZ_CP034562.1"/>
</dbReference>
<evidence type="ECO:0000256" key="1">
    <source>
        <dbReference type="ARBA" id="ARBA00008270"/>
    </source>
</evidence>
<evidence type="ECO:0000313" key="4">
    <source>
        <dbReference type="EMBL" id="AZQ61044.1"/>
    </source>
</evidence>
<name>A0A3S9NYN6_9BACT</name>
<dbReference type="Gene3D" id="3.10.310.10">
    <property type="entry name" value="Diaminopimelate Epimerase, Chain A, domain 1"/>
    <property type="match status" value="2"/>
</dbReference>
<evidence type="ECO:0000313" key="5">
    <source>
        <dbReference type="Proteomes" id="UP000267268"/>
    </source>
</evidence>
<dbReference type="Pfam" id="PF02567">
    <property type="entry name" value="PhzC-PhzF"/>
    <property type="match status" value="1"/>
</dbReference>
<dbReference type="PANTHER" id="PTHR13774">
    <property type="entry name" value="PHENAZINE BIOSYNTHESIS PROTEIN"/>
    <property type="match status" value="1"/>
</dbReference>
<organism evidence="4 5">
    <name type="scientific">Flammeovirga pectinis</name>
    <dbReference type="NCBI Taxonomy" id="2494373"/>
    <lineage>
        <taxon>Bacteria</taxon>
        <taxon>Pseudomonadati</taxon>
        <taxon>Bacteroidota</taxon>
        <taxon>Cytophagia</taxon>
        <taxon>Cytophagales</taxon>
        <taxon>Flammeovirgaceae</taxon>
        <taxon>Flammeovirga</taxon>
    </lineage>
</organism>
<gene>
    <name evidence="4" type="ORF">EI427_02065</name>
</gene>
<dbReference type="GO" id="GO:0005737">
    <property type="term" value="C:cytoplasm"/>
    <property type="evidence" value="ECO:0007669"/>
    <property type="project" value="TreeGrafter"/>
</dbReference>
<evidence type="ECO:0000256" key="2">
    <source>
        <dbReference type="ARBA" id="ARBA00023235"/>
    </source>
</evidence>
<dbReference type="OrthoDB" id="9788221at2"/>
<protein>
    <submittedName>
        <fullName evidence="4">PhzF family phenazine biosynthesis protein</fullName>
    </submittedName>
</protein>
<dbReference type="NCBIfam" id="TIGR00654">
    <property type="entry name" value="PhzF_family"/>
    <property type="match status" value="1"/>
</dbReference>
<keyword evidence="5" id="KW-1185">Reference proteome</keyword>
<accession>A0A3S9NYN6</accession>
<keyword evidence="2" id="KW-0413">Isomerase</keyword>
<proteinExistence type="inferred from homology"/>
<dbReference type="KEGG" id="fll:EI427_02065"/>
<comment type="similarity">
    <text evidence="1">Belongs to the PhzF family.</text>
</comment>
<dbReference type="InterPro" id="IPR003719">
    <property type="entry name" value="Phenazine_PhzF-like"/>
</dbReference>